<accession>A0ABY2FM85</accession>
<organism evidence="1 2">
    <name type="scientific">Kribbella pratensis</name>
    <dbReference type="NCBI Taxonomy" id="2512112"/>
    <lineage>
        <taxon>Bacteria</taxon>
        <taxon>Bacillati</taxon>
        <taxon>Actinomycetota</taxon>
        <taxon>Actinomycetes</taxon>
        <taxon>Propionibacteriales</taxon>
        <taxon>Kribbellaceae</taxon>
        <taxon>Kribbella</taxon>
    </lineage>
</organism>
<dbReference type="EMBL" id="SODU01000001">
    <property type="protein sequence ID" value="TDW94249.1"/>
    <property type="molecule type" value="Genomic_DNA"/>
</dbReference>
<comment type="caution">
    <text evidence="1">The sequence shown here is derived from an EMBL/GenBank/DDBJ whole genome shotgun (WGS) entry which is preliminary data.</text>
</comment>
<keyword evidence="2" id="KW-1185">Reference proteome</keyword>
<evidence type="ECO:0000313" key="1">
    <source>
        <dbReference type="EMBL" id="TDW94249.1"/>
    </source>
</evidence>
<protein>
    <recommendedName>
        <fullName evidence="3">CopG family transcriptional regulator</fullName>
    </recommendedName>
</protein>
<gene>
    <name evidence="1" type="ORF">EV137_1551</name>
</gene>
<evidence type="ECO:0008006" key="3">
    <source>
        <dbReference type="Google" id="ProtNLM"/>
    </source>
</evidence>
<dbReference type="Proteomes" id="UP000295060">
    <property type="component" value="Unassembled WGS sequence"/>
</dbReference>
<evidence type="ECO:0000313" key="2">
    <source>
        <dbReference type="Proteomes" id="UP000295060"/>
    </source>
</evidence>
<reference evidence="1 2" key="1">
    <citation type="submission" date="2019-03" db="EMBL/GenBank/DDBJ databases">
        <title>Genomic Encyclopedia of Type Strains, Phase III (KMG-III): the genomes of soil and plant-associated and newly described type strains.</title>
        <authorList>
            <person name="Whitman W."/>
        </authorList>
    </citation>
    <scope>NUCLEOTIDE SEQUENCE [LARGE SCALE GENOMIC DNA]</scope>
    <source>
        <strain evidence="1 2">VKMAc-2574</strain>
    </source>
</reference>
<name>A0ABY2FM85_9ACTN</name>
<proteinExistence type="predicted"/>
<sequence>MREETEVKRALVAKQICEAQHGPAHEEFVRMIERGEIEQ</sequence>